<comment type="caution">
    <text evidence="1">The sequence shown here is derived from an EMBL/GenBank/DDBJ whole genome shotgun (WGS) entry which is preliminary data.</text>
</comment>
<evidence type="ECO:0000313" key="1">
    <source>
        <dbReference type="EMBL" id="NML76874.1"/>
    </source>
</evidence>
<name>A0A7Y0FYQ5_9HYPH</name>
<keyword evidence="2" id="KW-1185">Reference proteome</keyword>
<organism evidence="1 2">
    <name type="scientific">Rhizobium terricola</name>
    <dbReference type="NCBI Taxonomy" id="2728849"/>
    <lineage>
        <taxon>Bacteria</taxon>
        <taxon>Pseudomonadati</taxon>
        <taxon>Pseudomonadota</taxon>
        <taxon>Alphaproteobacteria</taxon>
        <taxon>Hyphomicrobiales</taxon>
        <taxon>Rhizobiaceae</taxon>
        <taxon>Rhizobium/Agrobacterium group</taxon>
        <taxon>Rhizobium</taxon>
    </lineage>
</organism>
<sequence>MGGRQAVEAVRRGQRWGDPILMPSAAGLGARIGAQVEGAVWADPQKLADACVAAARYLGADAVWVPSFGTAGVPDLEPAIHRDAVQRALAAAGRLQLACVAEIRGPLARAAALGGDLDEALKRVRPDVVAEFEALANLRPDIIVLAEPEPSGEQAENRTLARLYGALRRLAEHYDVLKGMKPAMPGMTGDNAPDLSFGAAAGLSAGRSALVLAVDWTDAGGFAAACAEARGAARQAEQPLIVSCAVALGGEIEPSRCREAAAHIMERV</sequence>
<proteinExistence type="predicted"/>
<protein>
    <submittedName>
        <fullName evidence="1">Uncharacterized protein</fullName>
    </submittedName>
</protein>
<dbReference type="RefSeq" id="WP_169595441.1">
    <property type="nucleotide sequence ID" value="NZ_JABBGK010000009.1"/>
</dbReference>
<evidence type="ECO:0000313" key="2">
    <source>
        <dbReference type="Proteomes" id="UP000541470"/>
    </source>
</evidence>
<dbReference type="Proteomes" id="UP000541470">
    <property type="component" value="Unassembled WGS sequence"/>
</dbReference>
<gene>
    <name evidence="1" type="ORF">HHL25_22285</name>
</gene>
<dbReference type="EMBL" id="JABBGK010000009">
    <property type="protein sequence ID" value="NML76874.1"/>
    <property type="molecule type" value="Genomic_DNA"/>
</dbReference>
<dbReference type="AlphaFoldDB" id="A0A7Y0FYQ5"/>
<accession>A0A7Y0FYQ5</accession>
<reference evidence="1 2" key="1">
    <citation type="submission" date="2020-04" db="EMBL/GenBank/DDBJ databases">
        <title>Rhizobium sp. S-51 isolated from soil.</title>
        <authorList>
            <person name="Dahal R.H."/>
        </authorList>
    </citation>
    <scope>NUCLEOTIDE SEQUENCE [LARGE SCALE GENOMIC DNA]</scope>
    <source>
        <strain evidence="1 2">S-51</strain>
    </source>
</reference>